<dbReference type="SUPFAM" id="SSF53756">
    <property type="entry name" value="UDP-Glycosyltransferase/glycogen phosphorylase"/>
    <property type="match status" value="1"/>
</dbReference>
<gene>
    <name evidence="1" type="ORF">GCM10011335_38630</name>
</gene>
<organism evidence="1 2">
    <name type="scientific">Aureimonas glaciei</name>
    <dbReference type="NCBI Taxonomy" id="1776957"/>
    <lineage>
        <taxon>Bacteria</taxon>
        <taxon>Pseudomonadati</taxon>
        <taxon>Pseudomonadota</taxon>
        <taxon>Alphaproteobacteria</taxon>
        <taxon>Hyphomicrobiales</taxon>
        <taxon>Aurantimonadaceae</taxon>
        <taxon>Aureimonas</taxon>
    </lineage>
</organism>
<proteinExistence type="predicted"/>
<protein>
    <submittedName>
        <fullName evidence="1">Glycosyl transferase</fullName>
    </submittedName>
</protein>
<dbReference type="Proteomes" id="UP000613160">
    <property type="component" value="Unassembled WGS sequence"/>
</dbReference>
<dbReference type="Gene3D" id="3.40.50.2000">
    <property type="entry name" value="Glycogen Phosphorylase B"/>
    <property type="match status" value="2"/>
</dbReference>
<evidence type="ECO:0000313" key="2">
    <source>
        <dbReference type="Proteomes" id="UP000613160"/>
    </source>
</evidence>
<reference evidence="1" key="1">
    <citation type="journal article" date="2014" name="Int. J. Syst. Evol. Microbiol.">
        <title>Complete genome sequence of Corynebacterium casei LMG S-19264T (=DSM 44701T), isolated from a smear-ripened cheese.</title>
        <authorList>
            <consortium name="US DOE Joint Genome Institute (JGI-PGF)"/>
            <person name="Walter F."/>
            <person name="Albersmeier A."/>
            <person name="Kalinowski J."/>
            <person name="Ruckert C."/>
        </authorList>
    </citation>
    <scope>NUCLEOTIDE SEQUENCE</scope>
    <source>
        <strain evidence="1">CGMCC 1.15493</strain>
    </source>
</reference>
<dbReference type="CDD" id="cd03801">
    <property type="entry name" value="GT4_PimA-like"/>
    <property type="match status" value="1"/>
</dbReference>
<keyword evidence="1" id="KW-0808">Transferase</keyword>
<dbReference type="RefSeq" id="WP_188853820.1">
    <property type="nucleotide sequence ID" value="NZ_BMJJ01000010.1"/>
</dbReference>
<dbReference type="AlphaFoldDB" id="A0A916Y5N6"/>
<name>A0A916Y5N6_9HYPH</name>
<comment type="caution">
    <text evidence="1">The sequence shown here is derived from an EMBL/GenBank/DDBJ whole genome shotgun (WGS) entry which is preliminary data.</text>
</comment>
<dbReference type="EMBL" id="BMJJ01000010">
    <property type="protein sequence ID" value="GGD31831.1"/>
    <property type="molecule type" value="Genomic_DNA"/>
</dbReference>
<evidence type="ECO:0000313" key="1">
    <source>
        <dbReference type="EMBL" id="GGD31831.1"/>
    </source>
</evidence>
<keyword evidence="2" id="KW-1185">Reference proteome</keyword>
<dbReference type="Pfam" id="PF13692">
    <property type="entry name" value="Glyco_trans_1_4"/>
    <property type="match status" value="1"/>
</dbReference>
<accession>A0A916Y5N6</accession>
<reference evidence="1" key="2">
    <citation type="submission" date="2020-09" db="EMBL/GenBank/DDBJ databases">
        <authorList>
            <person name="Sun Q."/>
            <person name="Zhou Y."/>
        </authorList>
    </citation>
    <scope>NUCLEOTIDE SEQUENCE</scope>
    <source>
        <strain evidence="1">CGMCC 1.15493</strain>
    </source>
</reference>
<dbReference type="PANTHER" id="PTHR12526">
    <property type="entry name" value="GLYCOSYLTRANSFERASE"/>
    <property type="match status" value="1"/>
</dbReference>
<dbReference type="GO" id="GO:0016740">
    <property type="term" value="F:transferase activity"/>
    <property type="evidence" value="ECO:0007669"/>
    <property type="project" value="UniProtKB-KW"/>
</dbReference>
<sequence>MRTKSILVICPFPEGIAPAQRLKYEQYIELWRAAGATVDVSPFMDMDLFAVVWKKGHYSAKIWGTLKGYARRLRDVFRIRRYDTVYLFLWVTPIGTTLWERLFRALSRRLVYDIDDNVHLGQSLETTHNPNPFLRFLKNPGKPLFLMREADYVVASSPFLEADARAINRHGRALYITSSVDTDHFRPRVQRPYNAKVVVGWTGTFSSRPFLDMIAPMLAELSRRRDFEFRIVGNFDYAMDGVDLKVVQFSKATEIADLDAFDIGIYPLPDDPWVYGKSGLKAIVYMAMGLPVVASHVGTTPLLFEHGDIGSMVKTDAEWLDALTALIDDAEARQRKGANARAVAVAHYSRDAVAATYQAILDAD</sequence>